<proteinExistence type="predicted"/>
<dbReference type="Gene3D" id="1.10.3300.10">
    <property type="entry name" value="Jann2411-like domain"/>
    <property type="match status" value="1"/>
</dbReference>
<dbReference type="InterPro" id="IPR021005">
    <property type="entry name" value="Znf_CGNR"/>
</dbReference>
<dbReference type="Pfam" id="PF11706">
    <property type="entry name" value="zf-CGNR"/>
    <property type="match status" value="1"/>
</dbReference>
<dbReference type="AlphaFoldDB" id="A0A931B9W4"/>
<evidence type="ECO:0000313" key="3">
    <source>
        <dbReference type="Proteomes" id="UP000657385"/>
    </source>
</evidence>
<dbReference type="RefSeq" id="WP_196197395.1">
    <property type="nucleotide sequence ID" value="NZ_JADPRT010000015.1"/>
</dbReference>
<accession>A0A931B9W4</accession>
<reference evidence="2" key="1">
    <citation type="submission" date="2020-11" db="EMBL/GenBank/DDBJ databases">
        <title>Isolation and identification of active actinomycetes.</title>
        <authorList>
            <person name="Yu B."/>
        </authorList>
    </citation>
    <scope>NUCLEOTIDE SEQUENCE</scope>
    <source>
        <strain evidence="2">NEAU-YB345</strain>
    </source>
</reference>
<evidence type="ECO:0000259" key="1">
    <source>
        <dbReference type="Pfam" id="PF11706"/>
    </source>
</evidence>
<gene>
    <name evidence="2" type="ORF">I2501_29820</name>
</gene>
<dbReference type="InterPro" id="IPR023286">
    <property type="entry name" value="ABATE_dom_sf"/>
</dbReference>
<dbReference type="PANTHER" id="PTHR35525">
    <property type="entry name" value="BLL6575 PROTEIN"/>
    <property type="match status" value="1"/>
</dbReference>
<organism evidence="2 3">
    <name type="scientific">Streptacidiphilus fuscans</name>
    <dbReference type="NCBI Taxonomy" id="2789292"/>
    <lineage>
        <taxon>Bacteria</taxon>
        <taxon>Bacillati</taxon>
        <taxon>Actinomycetota</taxon>
        <taxon>Actinomycetes</taxon>
        <taxon>Kitasatosporales</taxon>
        <taxon>Streptomycetaceae</taxon>
        <taxon>Streptacidiphilus</taxon>
    </lineage>
</organism>
<name>A0A931B9W4_9ACTN</name>
<dbReference type="SUPFAM" id="SSF160904">
    <property type="entry name" value="Jann2411-like"/>
    <property type="match status" value="1"/>
</dbReference>
<dbReference type="Pfam" id="PF07336">
    <property type="entry name" value="ABATE"/>
    <property type="match status" value="1"/>
</dbReference>
<dbReference type="Proteomes" id="UP000657385">
    <property type="component" value="Unassembled WGS sequence"/>
</dbReference>
<dbReference type="EMBL" id="JADPRT010000015">
    <property type="protein sequence ID" value="MBF9072232.1"/>
    <property type="molecule type" value="Genomic_DNA"/>
</dbReference>
<comment type="caution">
    <text evidence="2">The sequence shown here is derived from an EMBL/GenBank/DDBJ whole genome shotgun (WGS) entry which is preliminary data.</text>
</comment>
<dbReference type="PANTHER" id="PTHR35525:SF3">
    <property type="entry name" value="BLL6575 PROTEIN"/>
    <property type="match status" value="1"/>
</dbReference>
<evidence type="ECO:0000313" key="2">
    <source>
        <dbReference type="EMBL" id="MBF9072232.1"/>
    </source>
</evidence>
<feature type="domain" description="Zinc finger CGNR" evidence="1">
    <location>
        <begin position="149"/>
        <end position="190"/>
    </location>
</feature>
<keyword evidence="3" id="KW-1185">Reference proteome</keyword>
<sequence>MTDAGAELRDWVWYGGRPSLDFVNTLRDRFAGGRELLVHAEDLATWCQASGATAAPPSVDDALLHQARELREAIDTGLSAIVRGTAFPAEAADVLNVWLTRAAQHAPRLELTDGTPVFRPSTVPDDAHGVLCRIALDAAEVLGSDLRQRLRICDGVGCSARFIDHSAGGRRRWCSMSACGNRAKANRHRRASVTTAVK</sequence>
<dbReference type="InterPro" id="IPR010852">
    <property type="entry name" value="ABATE"/>
</dbReference>
<protein>
    <submittedName>
        <fullName evidence="2">ABATE domain-containing protein</fullName>
    </submittedName>
</protein>